<evidence type="ECO:0000313" key="2">
    <source>
        <dbReference type="Proteomes" id="UP001567538"/>
    </source>
</evidence>
<dbReference type="EMBL" id="JBEAFC010000004">
    <property type="protein sequence ID" value="KAL1558287.1"/>
    <property type="molecule type" value="Genomic_DNA"/>
</dbReference>
<reference evidence="1 2" key="1">
    <citation type="submission" date="2024-06" db="EMBL/GenBank/DDBJ databases">
        <title>A chromosome level genome sequence of Diviner's sage (Salvia divinorum).</title>
        <authorList>
            <person name="Ford S.A."/>
            <person name="Ro D.-K."/>
            <person name="Ness R.W."/>
            <person name="Phillips M.A."/>
        </authorList>
    </citation>
    <scope>NUCLEOTIDE SEQUENCE [LARGE SCALE GENOMIC DNA]</scope>
    <source>
        <strain evidence="1">SAF-2024a</strain>
        <tissue evidence="1">Leaf</tissue>
    </source>
</reference>
<organism evidence="1 2">
    <name type="scientific">Salvia divinorum</name>
    <name type="common">Maria pastora</name>
    <name type="synonym">Diviner's sage</name>
    <dbReference type="NCBI Taxonomy" id="28513"/>
    <lineage>
        <taxon>Eukaryota</taxon>
        <taxon>Viridiplantae</taxon>
        <taxon>Streptophyta</taxon>
        <taxon>Embryophyta</taxon>
        <taxon>Tracheophyta</taxon>
        <taxon>Spermatophyta</taxon>
        <taxon>Magnoliopsida</taxon>
        <taxon>eudicotyledons</taxon>
        <taxon>Gunneridae</taxon>
        <taxon>Pentapetalae</taxon>
        <taxon>asterids</taxon>
        <taxon>lamiids</taxon>
        <taxon>Lamiales</taxon>
        <taxon>Lamiaceae</taxon>
        <taxon>Nepetoideae</taxon>
        <taxon>Mentheae</taxon>
        <taxon>Salviinae</taxon>
        <taxon>Salvia</taxon>
        <taxon>Salvia subgen. Calosphace</taxon>
    </lineage>
</organism>
<gene>
    <name evidence="1" type="ORF">AAHA92_08773</name>
</gene>
<comment type="caution">
    <text evidence="1">The sequence shown here is derived from an EMBL/GenBank/DDBJ whole genome shotgun (WGS) entry which is preliminary data.</text>
</comment>
<dbReference type="AlphaFoldDB" id="A0ABD1HPT2"/>
<keyword evidence="2" id="KW-1185">Reference proteome</keyword>
<accession>A0ABD1HPT2</accession>
<proteinExistence type="predicted"/>
<protein>
    <submittedName>
        <fullName evidence="1">Uncharacterized protein</fullName>
    </submittedName>
</protein>
<evidence type="ECO:0000313" key="1">
    <source>
        <dbReference type="EMBL" id="KAL1558287.1"/>
    </source>
</evidence>
<name>A0ABD1HPT2_SALDI</name>
<dbReference type="Proteomes" id="UP001567538">
    <property type="component" value="Unassembled WGS sequence"/>
</dbReference>
<sequence>MLTFIGNRFRVIQFPPFSSSSISSIFSLLSLAHTLCSLARPRKELIFTAFNRSLGAGFKRFCVFSFNLESSFKPY</sequence>